<evidence type="ECO:0000259" key="12">
    <source>
        <dbReference type="Pfam" id="PF06862"/>
    </source>
</evidence>
<comment type="function">
    <text evidence="1 10">DEAD-box RNA helicase-like protein required for pre-18S rRNA processing, specifically at sites A0, A1, and A2.</text>
</comment>
<dbReference type="InterPro" id="IPR053939">
    <property type="entry name" value="UTP25_C"/>
</dbReference>
<dbReference type="PANTHER" id="PTHR12933">
    <property type="entry name" value="ORF PROTEIN-RELATED"/>
    <property type="match status" value="1"/>
</dbReference>
<dbReference type="PANTHER" id="PTHR12933:SF0">
    <property type="entry name" value="U3 SMALL NUCLEOLAR RNA-ASSOCIATED PROTEIN 25 HOMOLOG"/>
    <property type="match status" value="1"/>
</dbReference>
<dbReference type="GO" id="GO:0032040">
    <property type="term" value="C:small-subunit processome"/>
    <property type="evidence" value="ECO:0007669"/>
    <property type="project" value="TreeGrafter"/>
</dbReference>
<accession>A0AAD4KQ43</accession>
<dbReference type="InterPro" id="IPR027417">
    <property type="entry name" value="P-loop_NTPase"/>
</dbReference>
<evidence type="ECO:0000256" key="4">
    <source>
        <dbReference type="ARBA" id="ARBA00011192"/>
    </source>
</evidence>
<evidence type="ECO:0000313" key="14">
    <source>
        <dbReference type="EMBL" id="KAH8697024.1"/>
    </source>
</evidence>
<evidence type="ECO:0000256" key="3">
    <source>
        <dbReference type="ARBA" id="ARBA00009223"/>
    </source>
</evidence>
<gene>
    <name evidence="14" type="ORF">BGW36DRAFT_296456</name>
</gene>
<feature type="compositionally biased region" description="Basic and acidic residues" evidence="11">
    <location>
        <begin position="101"/>
        <end position="110"/>
    </location>
</feature>
<comment type="subcellular location">
    <subcellularLocation>
        <location evidence="2 10">Nucleus</location>
        <location evidence="2 10">Nucleolus</location>
    </subcellularLocation>
</comment>
<feature type="compositionally biased region" description="Acidic residues" evidence="11">
    <location>
        <begin position="149"/>
        <end position="160"/>
    </location>
</feature>
<keyword evidence="6 10" id="KW-0690">Ribosome biogenesis</keyword>
<feature type="compositionally biased region" description="Acidic residues" evidence="11">
    <location>
        <begin position="42"/>
        <end position="72"/>
    </location>
</feature>
<keyword evidence="15" id="KW-1185">Reference proteome</keyword>
<evidence type="ECO:0000256" key="9">
    <source>
        <dbReference type="ARBA" id="ARBA00023274"/>
    </source>
</evidence>
<dbReference type="Proteomes" id="UP001201262">
    <property type="component" value="Unassembled WGS sequence"/>
</dbReference>
<evidence type="ECO:0000256" key="2">
    <source>
        <dbReference type="ARBA" id="ARBA00004604"/>
    </source>
</evidence>
<reference evidence="14" key="1">
    <citation type="submission" date="2021-12" db="EMBL/GenBank/DDBJ databases">
        <title>Convergent genome expansion in fungi linked to evolution of root-endophyte symbiosis.</title>
        <authorList>
            <consortium name="DOE Joint Genome Institute"/>
            <person name="Ke Y.-H."/>
            <person name="Bonito G."/>
            <person name="Liao H.-L."/>
            <person name="Looney B."/>
            <person name="Rojas-Flechas A."/>
            <person name="Nash J."/>
            <person name="Hameed K."/>
            <person name="Schadt C."/>
            <person name="Martin F."/>
            <person name="Crous P.W."/>
            <person name="Miettinen O."/>
            <person name="Magnuson J.K."/>
            <person name="Labbe J."/>
            <person name="Jacobson D."/>
            <person name="Doktycz M.J."/>
            <person name="Veneault-Fourrey C."/>
            <person name="Kuo A."/>
            <person name="Mondo S."/>
            <person name="Calhoun S."/>
            <person name="Riley R."/>
            <person name="Ohm R."/>
            <person name="LaButti K."/>
            <person name="Andreopoulos B."/>
            <person name="Pangilinan J."/>
            <person name="Nolan M."/>
            <person name="Tritt A."/>
            <person name="Clum A."/>
            <person name="Lipzen A."/>
            <person name="Daum C."/>
            <person name="Barry K."/>
            <person name="Grigoriev I.V."/>
            <person name="Vilgalys R."/>
        </authorList>
    </citation>
    <scope>NUCLEOTIDE SEQUENCE</scope>
    <source>
        <strain evidence="14">PMI_201</strain>
    </source>
</reference>
<evidence type="ECO:0000256" key="1">
    <source>
        <dbReference type="ARBA" id="ARBA00002883"/>
    </source>
</evidence>
<feature type="compositionally biased region" description="Basic residues" evidence="11">
    <location>
        <begin position="1"/>
        <end position="10"/>
    </location>
</feature>
<evidence type="ECO:0000259" key="13">
    <source>
        <dbReference type="Pfam" id="PF22916"/>
    </source>
</evidence>
<dbReference type="InterPro" id="IPR010678">
    <property type="entry name" value="UTP25"/>
</dbReference>
<dbReference type="RefSeq" id="XP_046071725.1">
    <property type="nucleotide sequence ID" value="XM_046211270.1"/>
</dbReference>
<feature type="region of interest" description="Disordered" evidence="11">
    <location>
        <begin position="1"/>
        <end position="187"/>
    </location>
</feature>
<dbReference type="GO" id="GO:0019843">
    <property type="term" value="F:rRNA binding"/>
    <property type="evidence" value="ECO:0007669"/>
    <property type="project" value="TreeGrafter"/>
</dbReference>
<dbReference type="Gene3D" id="3.40.50.300">
    <property type="entry name" value="P-loop containing nucleotide triphosphate hydrolases"/>
    <property type="match status" value="1"/>
</dbReference>
<dbReference type="GO" id="GO:0000462">
    <property type="term" value="P:maturation of SSU-rRNA from tricistronic rRNA transcript (SSU-rRNA, 5.8S rRNA, LSU-rRNA)"/>
    <property type="evidence" value="ECO:0007669"/>
    <property type="project" value="TreeGrafter"/>
</dbReference>
<comment type="similarity">
    <text evidence="3 10">Belongs to the UTP25 family.</text>
</comment>
<feature type="domain" description="UTP25 NTP hydrolase-like" evidence="13">
    <location>
        <begin position="254"/>
        <end position="510"/>
    </location>
</feature>
<comment type="subunit">
    <text evidence="4 10">Component of the ribosomal small subunit (SSU) processome composed of at least 40 protein subunits and snoRNA U3.</text>
</comment>
<evidence type="ECO:0000313" key="15">
    <source>
        <dbReference type="Proteomes" id="UP001201262"/>
    </source>
</evidence>
<protein>
    <recommendedName>
        <fullName evidence="5 10">U3 small nucleolar RNA-associated protein 25</fullName>
        <shortName evidence="10">U3 snoRNA-associated protein 25</shortName>
    </recommendedName>
</protein>
<dbReference type="GeneID" id="70241557"/>
<evidence type="ECO:0000256" key="8">
    <source>
        <dbReference type="ARBA" id="ARBA00023242"/>
    </source>
</evidence>
<comment type="caution">
    <text evidence="14">The sequence shown here is derived from an EMBL/GenBank/DDBJ whole genome shotgun (WGS) entry which is preliminary data.</text>
</comment>
<evidence type="ECO:0000256" key="5">
    <source>
        <dbReference type="ARBA" id="ARBA00015422"/>
    </source>
</evidence>
<organism evidence="14 15">
    <name type="scientific">Talaromyces proteolyticus</name>
    <dbReference type="NCBI Taxonomy" id="1131652"/>
    <lineage>
        <taxon>Eukaryota</taxon>
        <taxon>Fungi</taxon>
        <taxon>Dikarya</taxon>
        <taxon>Ascomycota</taxon>
        <taxon>Pezizomycotina</taxon>
        <taxon>Eurotiomycetes</taxon>
        <taxon>Eurotiomycetidae</taxon>
        <taxon>Eurotiales</taxon>
        <taxon>Trichocomaceae</taxon>
        <taxon>Talaromyces</taxon>
        <taxon>Talaromyces sect. Bacilispori</taxon>
    </lineage>
</organism>
<dbReference type="Pfam" id="PF22916">
    <property type="entry name" value="UTP25_NTPase-like"/>
    <property type="match status" value="1"/>
</dbReference>
<sequence>MAPPRGRGRGFARGGRNRPNSTRGRRGGFQTSRVEDIKDSESSEDQDEFEGFDDEIEPEDIASEPSSEDEEQPKERPYNELLQLFNADSASGNARKRRKLNNKEVERQDVIENDTVVEESKEPEEQNVLEYQEASDDDDAGEDGAASDVGDDDEDSECTDPFERQFSSPAEAGLSKKAQEASAGKWRSIRSSLPDNLRLVYNITESDDTAWSAPPAVRDIRNLKLKKKLVSPSAEIIPNFGNIHQNIVPLIFNYNDVLFGARTPSNTVQMRDILSIHILNHVLKTRDRVLKNNARLSKDQSGTLELRDQGFTRPKVLLILPTRQACVRFVESISRIYQPEQQENKKRFLDEYSSNDDQSWDNKPDDFRDLFGGNDDDMFRLGLKFTRKTIKYYSQFYNSDIILASPLGLRTIMDKEDEKKRDHDFLSSIEIAIVDHADGLLMQNWEHVEYIFSHMNLQPKEAHGCDFSRVRTWYLDDQARFIRQTIVLTSFISPEVNALFSQHMQNVAGKAKITPIYNGAITDIALPTTVKQNFSRFESISPLRDPDLRFKYFTTAILPALTRSVTGRGQGNGAGALIFIPSYLDFVRVRNFFASSSQTTNISFGAISEYSSAKEVSRARSHFMTGRHAVLLYTERAHHFRRYKIRGVKQIVMYGLPENPIFFQEIVEFLGLDPGALADAGDKGVRAVFSKYDALKLERVVGSQRTGNMLKDRGGIHLVLYSDI</sequence>
<dbReference type="InterPro" id="IPR053940">
    <property type="entry name" value="UTP25_NTPase-like"/>
</dbReference>
<dbReference type="FunFam" id="3.40.50.300:FF:002356">
    <property type="entry name" value="U3 small nucleolar RNA-associated protein 25"/>
    <property type="match status" value="1"/>
</dbReference>
<dbReference type="AlphaFoldDB" id="A0AAD4KQ43"/>
<feature type="domain" description="UTP25 C-terminal" evidence="12">
    <location>
        <begin position="527"/>
        <end position="716"/>
    </location>
</feature>
<evidence type="ECO:0000256" key="7">
    <source>
        <dbReference type="ARBA" id="ARBA00022552"/>
    </source>
</evidence>
<evidence type="ECO:0000256" key="11">
    <source>
        <dbReference type="SAM" id="MobiDB-lite"/>
    </source>
</evidence>
<dbReference type="Pfam" id="PF06862">
    <property type="entry name" value="Utp25_C"/>
    <property type="match status" value="1"/>
</dbReference>
<keyword evidence="8 10" id="KW-0539">Nucleus</keyword>
<dbReference type="GO" id="GO:0034511">
    <property type="term" value="F:U3 snoRNA binding"/>
    <property type="evidence" value="ECO:0007669"/>
    <property type="project" value="InterPro"/>
</dbReference>
<dbReference type="EMBL" id="JAJTJA010000006">
    <property type="protein sequence ID" value="KAH8697024.1"/>
    <property type="molecule type" value="Genomic_DNA"/>
</dbReference>
<evidence type="ECO:0000256" key="6">
    <source>
        <dbReference type="ARBA" id="ARBA00022517"/>
    </source>
</evidence>
<proteinExistence type="inferred from homology"/>
<name>A0AAD4KQ43_9EURO</name>
<evidence type="ECO:0000256" key="10">
    <source>
        <dbReference type="RuleBase" id="RU365070"/>
    </source>
</evidence>
<feature type="compositionally biased region" description="Acidic residues" evidence="11">
    <location>
        <begin position="125"/>
        <end position="142"/>
    </location>
</feature>
<keyword evidence="9 10" id="KW-0687">Ribonucleoprotein</keyword>
<keyword evidence="7 10" id="KW-0698">rRNA processing</keyword>